<dbReference type="InterPro" id="IPR002083">
    <property type="entry name" value="MATH/TRAF_dom"/>
</dbReference>
<evidence type="ECO:0000313" key="5">
    <source>
        <dbReference type="Proteomes" id="UP000719412"/>
    </source>
</evidence>
<dbReference type="InterPro" id="IPR008974">
    <property type="entry name" value="TRAF-like"/>
</dbReference>
<dbReference type="SUPFAM" id="SSF49599">
    <property type="entry name" value="TRAF domain-like"/>
    <property type="match status" value="1"/>
</dbReference>
<dbReference type="Proteomes" id="UP000719412">
    <property type="component" value="Unassembled WGS sequence"/>
</dbReference>
<gene>
    <name evidence="4" type="ORF">GEV33_006366</name>
</gene>
<name>A0A8J6LD94_TENMO</name>
<evidence type="ECO:0000313" key="4">
    <source>
        <dbReference type="EMBL" id="KAH0816425.1"/>
    </source>
</evidence>
<evidence type="ECO:0000256" key="2">
    <source>
        <dbReference type="SAM" id="MobiDB-lite"/>
    </source>
</evidence>
<feature type="domain" description="MATH" evidence="3">
    <location>
        <begin position="274"/>
        <end position="418"/>
    </location>
</feature>
<organism evidence="4 5">
    <name type="scientific">Tenebrio molitor</name>
    <name type="common">Yellow mealworm beetle</name>
    <dbReference type="NCBI Taxonomy" id="7067"/>
    <lineage>
        <taxon>Eukaryota</taxon>
        <taxon>Metazoa</taxon>
        <taxon>Ecdysozoa</taxon>
        <taxon>Arthropoda</taxon>
        <taxon>Hexapoda</taxon>
        <taxon>Insecta</taxon>
        <taxon>Pterygota</taxon>
        <taxon>Neoptera</taxon>
        <taxon>Endopterygota</taxon>
        <taxon>Coleoptera</taxon>
        <taxon>Polyphaga</taxon>
        <taxon>Cucujiformia</taxon>
        <taxon>Tenebrionidae</taxon>
        <taxon>Tenebrio</taxon>
    </lineage>
</organism>
<accession>A0A8J6LD94</accession>
<dbReference type="Gene3D" id="2.60.210.10">
    <property type="entry name" value="Apoptosis, Tumor Necrosis Factor Receptor Associated Protein 2, Chain A"/>
    <property type="match status" value="1"/>
</dbReference>
<dbReference type="PROSITE" id="PS50144">
    <property type="entry name" value="MATH"/>
    <property type="match status" value="1"/>
</dbReference>
<dbReference type="PANTHER" id="PTHR10131:SF138">
    <property type="entry name" value="RE66324P"/>
    <property type="match status" value="1"/>
</dbReference>
<dbReference type="AlphaFoldDB" id="A0A8J6LD94"/>
<dbReference type="Pfam" id="PF22486">
    <property type="entry name" value="MATH_2"/>
    <property type="match status" value="1"/>
</dbReference>
<sequence>MDMPQHKKECPNRPGRSMTRLTTTTDCIETYDDGPTTASLDRRQNAAPSKDLLERLQRDFQKLSTRLANYELASTSNAPTWKEQDLDKLKYQNQVVLEWKKAVDFRLDALKQAVAVLEKCKSEGEYQWMSCQQKLMVAEQLQMDINLARDTFLKEQNYNRQANLEFAKNLDEFKELFEHESDRVGELWNEQKRAADEIQRDVDQLKQSMDEHKTKNVSVVFDIKTISQIASETAEKLEIQEREFAKFAQQVDQLRLDLEILENLASADCRTATPGHLVWKISSFDDKMAKSKESNAVLKSPIFYTHDYGYKIRILVYLNGLKKWKDRYALVSIHVLKSDHDALLKWPCHIEGSVTLRDQENVENPKNFSKHIVAKRQTGDEENEEPQESSFSYIFIPHGTLTKGCFLKNDEIFLEIRIEQNRRLLTETTL</sequence>
<feature type="compositionally biased region" description="Basic and acidic residues" evidence="2">
    <location>
        <begin position="1"/>
        <end position="11"/>
    </location>
</feature>
<evidence type="ECO:0000256" key="1">
    <source>
        <dbReference type="SAM" id="Coils"/>
    </source>
</evidence>
<keyword evidence="1" id="KW-0175">Coiled coil</keyword>
<reference evidence="4" key="1">
    <citation type="journal article" date="2020" name="J Insects Food Feed">
        <title>The yellow mealworm (Tenebrio molitor) genome: a resource for the emerging insects as food and feed industry.</title>
        <authorList>
            <person name="Eriksson T."/>
            <person name="Andere A."/>
            <person name="Kelstrup H."/>
            <person name="Emery V."/>
            <person name="Picard C."/>
        </authorList>
    </citation>
    <scope>NUCLEOTIDE SEQUENCE</scope>
    <source>
        <strain evidence="4">Stoneville</strain>
        <tissue evidence="4">Whole head</tissue>
    </source>
</reference>
<dbReference type="CDD" id="cd00270">
    <property type="entry name" value="MATH_TRAF_C"/>
    <property type="match status" value="1"/>
</dbReference>
<feature type="region of interest" description="Disordered" evidence="2">
    <location>
        <begin position="1"/>
        <end position="23"/>
    </location>
</feature>
<comment type="caution">
    <text evidence="4">The sequence shown here is derived from an EMBL/GenBank/DDBJ whole genome shotgun (WGS) entry which is preliminary data.</text>
</comment>
<proteinExistence type="predicted"/>
<dbReference type="PANTHER" id="PTHR10131">
    <property type="entry name" value="TNF RECEPTOR ASSOCIATED FACTOR"/>
    <property type="match status" value="1"/>
</dbReference>
<feature type="coiled-coil region" evidence="1">
    <location>
        <begin position="188"/>
        <end position="264"/>
    </location>
</feature>
<evidence type="ECO:0000259" key="3">
    <source>
        <dbReference type="PROSITE" id="PS50144"/>
    </source>
</evidence>
<dbReference type="EMBL" id="JABDTM020021569">
    <property type="protein sequence ID" value="KAH0816425.1"/>
    <property type="molecule type" value="Genomic_DNA"/>
</dbReference>
<reference evidence="4" key="2">
    <citation type="submission" date="2021-08" db="EMBL/GenBank/DDBJ databases">
        <authorList>
            <person name="Eriksson T."/>
        </authorList>
    </citation>
    <scope>NUCLEOTIDE SEQUENCE</scope>
    <source>
        <strain evidence="4">Stoneville</strain>
        <tissue evidence="4">Whole head</tissue>
    </source>
</reference>
<keyword evidence="5" id="KW-1185">Reference proteome</keyword>
<protein>
    <recommendedName>
        <fullName evidence="3">MATH domain-containing protein</fullName>
    </recommendedName>
</protein>